<dbReference type="PANTHER" id="PTHR43861:SF1">
    <property type="entry name" value="TRANS-ACONITATE 2-METHYLTRANSFERASE"/>
    <property type="match status" value="1"/>
</dbReference>
<feature type="non-terminal residue" evidence="1">
    <location>
        <position position="217"/>
    </location>
</feature>
<keyword evidence="1" id="KW-0489">Methyltransferase</keyword>
<reference evidence="1" key="1">
    <citation type="journal article" date="2020" name="mSystems">
        <title>Genome- and Community-Level Interaction Insights into Carbon Utilization and Element Cycling Functions of Hydrothermarchaeota in Hydrothermal Sediment.</title>
        <authorList>
            <person name="Zhou Z."/>
            <person name="Liu Y."/>
            <person name="Xu W."/>
            <person name="Pan J."/>
            <person name="Luo Z.H."/>
            <person name="Li M."/>
        </authorList>
    </citation>
    <scope>NUCLEOTIDE SEQUENCE [LARGE SCALE GENOMIC DNA]</scope>
    <source>
        <strain evidence="1">HyVt-76</strain>
    </source>
</reference>
<proteinExistence type="predicted"/>
<gene>
    <name evidence="1" type="ORF">ENL21_08815</name>
</gene>
<protein>
    <submittedName>
        <fullName evidence="1">Class I SAM-dependent methyltransferase</fullName>
    </submittedName>
</protein>
<dbReference type="Pfam" id="PF13489">
    <property type="entry name" value="Methyltransf_23"/>
    <property type="match status" value="1"/>
</dbReference>
<name>A0A7V5LKE0_CALAY</name>
<evidence type="ECO:0000313" key="1">
    <source>
        <dbReference type="EMBL" id="HHE55870.1"/>
    </source>
</evidence>
<dbReference type="GO" id="GO:0032259">
    <property type="term" value="P:methylation"/>
    <property type="evidence" value="ECO:0007669"/>
    <property type="project" value="UniProtKB-KW"/>
</dbReference>
<dbReference type="SUPFAM" id="SSF53335">
    <property type="entry name" value="S-adenosyl-L-methionine-dependent methyltransferases"/>
    <property type="match status" value="1"/>
</dbReference>
<dbReference type="GO" id="GO:0008168">
    <property type="term" value="F:methyltransferase activity"/>
    <property type="evidence" value="ECO:0007669"/>
    <property type="project" value="UniProtKB-KW"/>
</dbReference>
<dbReference type="InterPro" id="IPR029063">
    <property type="entry name" value="SAM-dependent_MTases_sf"/>
</dbReference>
<dbReference type="Proteomes" id="UP000886111">
    <property type="component" value="Unassembled WGS sequence"/>
</dbReference>
<accession>A0A7V5LKE0</accession>
<keyword evidence="1" id="KW-0808">Transferase</keyword>
<sequence length="217" mass="25041">MPRDYAYVDYAKLTTQERNPVKRNLQKLRLAHSLHALRELPVDFSGKILDFGAGNGELCKQISSRFPQSQLVCYEPAPMLRKQALQNTQGFHNIKVVGNLQTIENDIFDFIFCLEVFEHLPDGPLEQSLTVQKKLLKTGGRLILGVPNELFLPALLKGSFRLTRRYGEVDARPLNILKAIFGRPPRNRPQVLFDDLPHIIRHIGFDYRKFRKTVEQY</sequence>
<dbReference type="Gene3D" id="3.40.50.150">
    <property type="entry name" value="Vaccinia Virus protein VP39"/>
    <property type="match status" value="1"/>
</dbReference>
<dbReference type="PANTHER" id="PTHR43861">
    <property type="entry name" value="TRANS-ACONITATE 2-METHYLTRANSFERASE-RELATED"/>
    <property type="match status" value="1"/>
</dbReference>
<comment type="caution">
    <text evidence="1">The sequence shown here is derived from an EMBL/GenBank/DDBJ whole genome shotgun (WGS) entry which is preliminary data.</text>
</comment>
<dbReference type="AlphaFoldDB" id="A0A7V5LKE0"/>
<dbReference type="CDD" id="cd02440">
    <property type="entry name" value="AdoMet_MTases"/>
    <property type="match status" value="1"/>
</dbReference>
<organism evidence="1">
    <name type="scientific">Caldithrix abyssi</name>
    <dbReference type="NCBI Taxonomy" id="187145"/>
    <lineage>
        <taxon>Bacteria</taxon>
        <taxon>Pseudomonadati</taxon>
        <taxon>Calditrichota</taxon>
        <taxon>Calditrichia</taxon>
        <taxon>Calditrichales</taxon>
        <taxon>Calditrichaceae</taxon>
        <taxon>Caldithrix</taxon>
    </lineage>
</organism>
<dbReference type="EMBL" id="DRTD01000657">
    <property type="protein sequence ID" value="HHE55870.1"/>
    <property type="molecule type" value="Genomic_DNA"/>
</dbReference>